<gene>
    <name evidence="2" type="ORF">HHI36_003955</name>
</gene>
<evidence type="ECO:0000256" key="1">
    <source>
        <dbReference type="SAM" id="MobiDB-lite"/>
    </source>
</evidence>
<protein>
    <recommendedName>
        <fullName evidence="4">Zinc finger PHD-type domain-containing protein</fullName>
    </recommendedName>
</protein>
<evidence type="ECO:0008006" key="4">
    <source>
        <dbReference type="Google" id="ProtNLM"/>
    </source>
</evidence>
<organism evidence="2 3">
    <name type="scientific">Cryptolaemus montrouzieri</name>
    <dbReference type="NCBI Taxonomy" id="559131"/>
    <lineage>
        <taxon>Eukaryota</taxon>
        <taxon>Metazoa</taxon>
        <taxon>Ecdysozoa</taxon>
        <taxon>Arthropoda</taxon>
        <taxon>Hexapoda</taxon>
        <taxon>Insecta</taxon>
        <taxon>Pterygota</taxon>
        <taxon>Neoptera</taxon>
        <taxon>Endopterygota</taxon>
        <taxon>Coleoptera</taxon>
        <taxon>Polyphaga</taxon>
        <taxon>Cucujiformia</taxon>
        <taxon>Coccinelloidea</taxon>
        <taxon>Coccinellidae</taxon>
        <taxon>Scymninae</taxon>
        <taxon>Scymnini</taxon>
        <taxon>Cryptolaemus</taxon>
    </lineage>
</organism>
<dbReference type="AlphaFoldDB" id="A0ABD2NQE1"/>
<feature type="compositionally biased region" description="Polar residues" evidence="1">
    <location>
        <begin position="1"/>
        <end position="11"/>
    </location>
</feature>
<comment type="caution">
    <text evidence="2">The sequence shown here is derived from an EMBL/GenBank/DDBJ whole genome shotgun (WGS) entry which is preliminary data.</text>
</comment>
<dbReference type="Proteomes" id="UP001516400">
    <property type="component" value="Unassembled WGS sequence"/>
</dbReference>
<dbReference type="EMBL" id="JABFTP020000144">
    <property type="protein sequence ID" value="KAL3280719.1"/>
    <property type="molecule type" value="Genomic_DNA"/>
</dbReference>
<keyword evidence="3" id="KW-1185">Reference proteome</keyword>
<proteinExistence type="predicted"/>
<evidence type="ECO:0000313" key="2">
    <source>
        <dbReference type="EMBL" id="KAL3280719.1"/>
    </source>
</evidence>
<accession>A0ABD2NQE1</accession>
<name>A0ABD2NQE1_9CUCU</name>
<reference evidence="2 3" key="1">
    <citation type="journal article" date="2021" name="BMC Biol.">
        <title>Horizontally acquired antibacterial genes associated with adaptive radiation of ladybird beetles.</title>
        <authorList>
            <person name="Li H.S."/>
            <person name="Tang X.F."/>
            <person name="Huang Y.H."/>
            <person name="Xu Z.Y."/>
            <person name="Chen M.L."/>
            <person name="Du X.Y."/>
            <person name="Qiu B.Y."/>
            <person name="Chen P.T."/>
            <person name="Zhang W."/>
            <person name="Slipinski A."/>
            <person name="Escalona H.E."/>
            <person name="Waterhouse R.M."/>
            <person name="Zwick A."/>
            <person name="Pang H."/>
        </authorList>
    </citation>
    <scope>NUCLEOTIDE SEQUENCE [LARGE SCALE GENOMIC DNA]</scope>
    <source>
        <strain evidence="2">SYSU2018</strain>
    </source>
</reference>
<evidence type="ECO:0000313" key="3">
    <source>
        <dbReference type="Proteomes" id="UP001516400"/>
    </source>
</evidence>
<sequence length="185" mass="20613">MDEDQNQVNERASSAAVAQSQRYVYQQLSTGNTDLLPSASSGIQQELEIRLEPAFANRATTASTTNDVQEQSYYPDPTRSIYTTDTQQQSNILQAVSTNNCDAQTFACPLRTKDKTDTSEGEDVDNICDDQSEYSEEETLCAICCEMEKSTVMWYRCKSCGQWAHKECSGSGRPEDHNGVFCLDP</sequence>
<feature type="region of interest" description="Disordered" evidence="1">
    <location>
        <begin position="1"/>
        <end position="20"/>
    </location>
</feature>